<dbReference type="EMBL" id="VNKQ01000011">
    <property type="protein sequence ID" value="KAG0647932.1"/>
    <property type="molecule type" value="Genomic_DNA"/>
</dbReference>
<dbReference type="OrthoDB" id="5403747at2759"/>
<dbReference type="Proteomes" id="UP000785200">
    <property type="component" value="Unassembled WGS sequence"/>
</dbReference>
<comment type="caution">
    <text evidence="2">The sequence shown here is derived from an EMBL/GenBank/DDBJ whole genome shotgun (WGS) entry which is preliminary data.</text>
</comment>
<dbReference type="AlphaFoldDB" id="A0A9P6VHP9"/>
<keyword evidence="3" id="KW-1185">Reference proteome</keyword>
<feature type="region of interest" description="Disordered" evidence="1">
    <location>
        <begin position="78"/>
        <end position="181"/>
    </location>
</feature>
<feature type="compositionally biased region" description="Basic and acidic residues" evidence="1">
    <location>
        <begin position="142"/>
        <end position="161"/>
    </location>
</feature>
<reference evidence="2" key="1">
    <citation type="submission" date="2019-07" db="EMBL/GenBank/DDBJ databases">
        <title>Hyphodiscus hymeniophilus genome sequencing and assembly.</title>
        <authorList>
            <person name="Kramer G."/>
            <person name="Nodwell J."/>
        </authorList>
    </citation>
    <scope>NUCLEOTIDE SEQUENCE</scope>
    <source>
        <strain evidence="2">ATCC 34498</strain>
    </source>
</reference>
<name>A0A9P6VHP9_9HELO</name>
<proteinExistence type="predicted"/>
<gene>
    <name evidence="2" type="ORF">D0Z07_6047</name>
</gene>
<sequence>MSDKATPSNAVPGFPEPNPKEAMFFYHVINSTKNKLEARLFHSMIIDWNEVAHKGGYTNANTAAVRFGQIKRRLGLNQATASASTSTTPIKKPPKARAKKEVGSGTNKTPSKIVKKTPPKKASKTVDPGTIKSLTDDEDDFKGDSDYKSESIDENIPRYDSTDEDDMEGLYDAKNEVRSDV</sequence>
<feature type="compositionally biased region" description="Basic residues" evidence="1">
    <location>
        <begin position="113"/>
        <end position="123"/>
    </location>
</feature>
<evidence type="ECO:0000313" key="2">
    <source>
        <dbReference type="EMBL" id="KAG0647932.1"/>
    </source>
</evidence>
<organism evidence="2 3">
    <name type="scientific">Hyphodiscus hymeniophilus</name>
    <dbReference type="NCBI Taxonomy" id="353542"/>
    <lineage>
        <taxon>Eukaryota</taxon>
        <taxon>Fungi</taxon>
        <taxon>Dikarya</taxon>
        <taxon>Ascomycota</taxon>
        <taxon>Pezizomycotina</taxon>
        <taxon>Leotiomycetes</taxon>
        <taxon>Helotiales</taxon>
        <taxon>Hyphodiscaceae</taxon>
        <taxon>Hyphodiscus</taxon>
    </lineage>
</organism>
<accession>A0A9P6VHP9</accession>
<feature type="compositionally biased region" description="Low complexity" evidence="1">
    <location>
        <begin position="79"/>
        <end position="90"/>
    </location>
</feature>
<evidence type="ECO:0000313" key="3">
    <source>
        <dbReference type="Proteomes" id="UP000785200"/>
    </source>
</evidence>
<feature type="compositionally biased region" description="Basic and acidic residues" evidence="1">
    <location>
        <begin position="171"/>
        <end position="181"/>
    </location>
</feature>
<protein>
    <submittedName>
        <fullName evidence="2">Uncharacterized protein</fullName>
    </submittedName>
</protein>
<evidence type="ECO:0000256" key="1">
    <source>
        <dbReference type="SAM" id="MobiDB-lite"/>
    </source>
</evidence>